<keyword evidence="5" id="KW-1185">Reference proteome</keyword>
<gene>
    <name evidence="3" type="ORF">JXQ802_LOCUS59031</name>
    <name evidence="2" type="ORF">PYM288_LOCUS42380</name>
</gene>
<dbReference type="InterPro" id="IPR036397">
    <property type="entry name" value="RNaseH_sf"/>
</dbReference>
<protein>
    <recommendedName>
        <fullName evidence="1">Piwi domain-containing protein</fullName>
    </recommendedName>
</protein>
<dbReference type="AlphaFoldDB" id="A0A815YCX2"/>
<dbReference type="Proteomes" id="UP000663870">
    <property type="component" value="Unassembled WGS sequence"/>
</dbReference>
<reference evidence="2" key="1">
    <citation type="submission" date="2021-02" db="EMBL/GenBank/DDBJ databases">
        <authorList>
            <person name="Nowell W R."/>
        </authorList>
    </citation>
    <scope>NUCLEOTIDE SEQUENCE</scope>
</reference>
<dbReference type="GO" id="GO:0003676">
    <property type="term" value="F:nucleic acid binding"/>
    <property type="evidence" value="ECO:0007669"/>
    <property type="project" value="InterPro"/>
</dbReference>
<proteinExistence type="predicted"/>
<dbReference type="EMBL" id="CAJNOL010017952">
    <property type="protein sequence ID" value="CAF1680156.1"/>
    <property type="molecule type" value="Genomic_DNA"/>
</dbReference>
<dbReference type="Proteomes" id="UP000663854">
    <property type="component" value="Unassembled WGS sequence"/>
</dbReference>
<comment type="caution">
    <text evidence="2">The sequence shown here is derived from an EMBL/GenBank/DDBJ whole genome shotgun (WGS) entry which is preliminary data.</text>
</comment>
<feature type="domain" description="Piwi" evidence="1">
    <location>
        <begin position="1"/>
        <end position="50"/>
    </location>
</feature>
<dbReference type="InterPro" id="IPR012337">
    <property type="entry name" value="RNaseH-like_sf"/>
</dbReference>
<dbReference type="SUPFAM" id="SSF53098">
    <property type="entry name" value="Ribonuclease H-like"/>
    <property type="match status" value="1"/>
</dbReference>
<evidence type="ECO:0000313" key="3">
    <source>
        <dbReference type="EMBL" id="CAF1680156.1"/>
    </source>
</evidence>
<evidence type="ECO:0000259" key="1">
    <source>
        <dbReference type="PROSITE" id="PS50822"/>
    </source>
</evidence>
<evidence type="ECO:0000313" key="4">
    <source>
        <dbReference type="Proteomes" id="UP000663854"/>
    </source>
</evidence>
<accession>A0A815YCX2</accession>
<feature type="non-terminal residue" evidence="2">
    <location>
        <position position="1"/>
    </location>
</feature>
<name>A0A815YCX2_9BILA</name>
<dbReference type="Gene3D" id="3.30.420.10">
    <property type="entry name" value="Ribonuclease H-like superfamily/Ribonuclease H"/>
    <property type="match status" value="1"/>
</dbReference>
<sequence>VDDGQFGKILAHEILAIRQAFSLIYSDKFDHPLLTFILVKKRHNTRFLYL</sequence>
<evidence type="ECO:0000313" key="5">
    <source>
        <dbReference type="Proteomes" id="UP000663870"/>
    </source>
</evidence>
<dbReference type="EMBL" id="CAJNOH010016013">
    <property type="protein sequence ID" value="CAF1568202.1"/>
    <property type="molecule type" value="Genomic_DNA"/>
</dbReference>
<dbReference type="PROSITE" id="PS50822">
    <property type="entry name" value="PIWI"/>
    <property type="match status" value="1"/>
</dbReference>
<organism evidence="2 4">
    <name type="scientific">Rotaria sordida</name>
    <dbReference type="NCBI Taxonomy" id="392033"/>
    <lineage>
        <taxon>Eukaryota</taxon>
        <taxon>Metazoa</taxon>
        <taxon>Spiralia</taxon>
        <taxon>Gnathifera</taxon>
        <taxon>Rotifera</taxon>
        <taxon>Eurotatoria</taxon>
        <taxon>Bdelloidea</taxon>
        <taxon>Philodinida</taxon>
        <taxon>Philodinidae</taxon>
        <taxon>Rotaria</taxon>
    </lineage>
</organism>
<dbReference type="InterPro" id="IPR003165">
    <property type="entry name" value="Piwi"/>
</dbReference>
<evidence type="ECO:0000313" key="2">
    <source>
        <dbReference type="EMBL" id="CAF1568202.1"/>
    </source>
</evidence>